<reference evidence="9" key="1">
    <citation type="submission" date="2020-01" db="EMBL/GenBank/DDBJ databases">
        <title>'Steroidobacter agaridevorans' sp. nov., agar-degrading bacteria isolated from rhizosphere soils.</title>
        <authorList>
            <person name="Ikenaga M."/>
            <person name="Kataoka M."/>
            <person name="Murouchi A."/>
            <person name="Katsuragi S."/>
            <person name="Sakai M."/>
        </authorList>
    </citation>
    <scope>NUCLEOTIDE SEQUENCE [LARGE SCALE GENOMIC DNA]</scope>
    <source>
        <strain evidence="9">YU21-B</strain>
    </source>
</reference>
<dbReference type="InterPro" id="IPR002933">
    <property type="entry name" value="Peptidase_M20"/>
</dbReference>
<accession>A0A829Y8C5</accession>
<dbReference type="AlphaFoldDB" id="A0A829Y8C5"/>
<dbReference type="EMBL" id="BLJN01000001">
    <property type="protein sequence ID" value="GFE79036.1"/>
    <property type="molecule type" value="Genomic_DNA"/>
</dbReference>
<dbReference type="PANTHER" id="PTHR43808:SF32">
    <property type="entry name" value="ARGE_DAPE-RELATED DEACYLASE"/>
    <property type="match status" value="1"/>
</dbReference>
<evidence type="ECO:0000313" key="9">
    <source>
        <dbReference type="Proteomes" id="UP000445000"/>
    </source>
</evidence>
<evidence type="ECO:0000256" key="2">
    <source>
        <dbReference type="ARBA" id="ARBA00022723"/>
    </source>
</evidence>
<dbReference type="Pfam" id="PF01546">
    <property type="entry name" value="Peptidase_M20"/>
    <property type="match status" value="1"/>
</dbReference>
<dbReference type="Pfam" id="PF07687">
    <property type="entry name" value="M20_dimer"/>
    <property type="match status" value="1"/>
</dbReference>
<proteinExistence type="predicted"/>
<keyword evidence="4" id="KW-0862">Zinc</keyword>
<evidence type="ECO:0000256" key="3">
    <source>
        <dbReference type="ARBA" id="ARBA00022801"/>
    </source>
</evidence>
<dbReference type="SUPFAM" id="SSF55031">
    <property type="entry name" value="Bacterial exopeptidase dimerisation domain"/>
    <property type="match status" value="1"/>
</dbReference>
<feature type="domain" description="Peptidase M20 dimerisation" evidence="7">
    <location>
        <begin position="217"/>
        <end position="335"/>
    </location>
</feature>
<dbReference type="Gene3D" id="3.30.70.360">
    <property type="match status" value="1"/>
</dbReference>
<protein>
    <submittedName>
        <fullName evidence="8">Peptidase M20</fullName>
    </submittedName>
</protein>
<dbReference type="GO" id="GO:0016787">
    <property type="term" value="F:hydrolase activity"/>
    <property type="evidence" value="ECO:0007669"/>
    <property type="project" value="UniProtKB-KW"/>
</dbReference>
<keyword evidence="9" id="KW-1185">Reference proteome</keyword>
<keyword evidence="2" id="KW-0479">Metal-binding</keyword>
<name>A0A829Y8C5_9GAMM</name>
<evidence type="ECO:0000313" key="8">
    <source>
        <dbReference type="EMBL" id="GFE79036.1"/>
    </source>
</evidence>
<keyword evidence="5" id="KW-0170">Cobalt</keyword>
<comment type="cofactor">
    <cofactor evidence="1">
        <name>Zn(2+)</name>
        <dbReference type="ChEBI" id="CHEBI:29105"/>
    </cofactor>
</comment>
<dbReference type="InterPro" id="IPR001261">
    <property type="entry name" value="ArgE/DapE_CS"/>
</dbReference>
<evidence type="ECO:0000256" key="4">
    <source>
        <dbReference type="ARBA" id="ARBA00022833"/>
    </source>
</evidence>
<keyword evidence="6" id="KW-0732">Signal</keyword>
<gene>
    <name evidence="8" type="ORF">GCM10011487_10360</name>
</gene>
<dbReference type="InterPro" id="IPR050072">
    <property type="entry name" value="Peptidase_M20A"/>
</dbReference>
<evidence type="ECO:0000256" key="1">
    <source>
        <dbReference type="ARBA" id="ARBA00001947"/>
    </source>
</evidence>
<dbReference type="PROSITE" id="PS51257">
    <property type="entry name" value="PROKAR_LIPOPROTEIN"/>
    <property type="match status" value="1"/>
</dbReference>
<evidence type="ECO:0000259" key="7">
    <source>
        <dbReference type="Pfam" id="PF07687"/>
    </source>
</evidence>
<sequence length="437" mass="46781">MRLRPSALARTALLVALASLSCSLHASSPDGKEKALIKHVTAGEQASIELLEQIVNVNSGTMNFAGVRKVGDMLRPRFEALGFKVTWVDGTPFGRAGHLVATRPGRGKHVLLIGHLDTVFEPNHPFQRWQRVDQNIARGPGAADMKGGIVVALAALEALKAQKLLDSLQFTVVLHGDEELSGHPLDLARRDLIEAAKAADIAIGLENAADNPKTAVTARRSSTGWVVKVKAKSSHSSQIFSDEVGAGAAYELGRILNGFYQEVRGEEFVTFNPGLIASSTQVDFNQQPLGATLSGKNNIVTPVAIASGDLRTLTVKQLEDTRAKMRKVVAANLPNTSAEIEFTDNYPPMAPTDGNRKLLSMYDGVSQDLGFGPVTEVNPRNAGAADISFAADHVDMALDGLGLLGGGSHTPDEFADLRTYQIQAQRLAVLLYRLGKK</sequence>
<dbReference type="Proteomes" id="UP000445000">
    <property type="component" value="Unassembled WGS sequence"/>
</dbReference>
<dbReference type="InterPro" id="IPR036264">
    <property type="entry name" value="Bact_exopeptidase_dim_dom"/>
</dbReference>
<comment type="caution">
    <text evidence="8">The sequence shown here is derived from an EMBL/GenBank/DDBJ whole genome shotgun (WGS) entry which is preliminary data.</text>
</comment>
<organism evidence="8 9">
    <name type="scientific">Steroidobacter agaridevorans</name>
    <dbReference type="NCBI Taxonomy" id="2695856"/>
    <lineage>
        <taxon>Bacteria</taxon>
        <taxon>Pseudomonadati</taxon>
        <taxon>Pseudomonadota</taxon>
        <taxon>Gammaproteobacteria</taxon>
        <taxon>Steroidobacterales</taxon>
        <taxon>Steroidobacteraceae</taxon>
        <taxon>Steroidobacter</taxon>
    </lineage>
</organism>
<dbReference type="PROSITE" id="PS00758">
    <property type="entry name" value="ARGE_DAPE_CPG2_1"/>
    <property type="match status" value="1"/>
</dbReference>
<evidence type="ECO:0000256" key="5">
    <source>
        <dbReference type="ARBA" id="ARBA00023285"/>
    </source>
</evidence>
<evidence type="ECO:0000256" key="6">
    <source>
        <dbReference type="SAM" id="SignalP"/>
    </source>
</evidence>
<feature type="signal peptide" evidence="6">
    <location>
        <begin position="1"/>
        <end position="26"/>
    </location>
</feature>
<dbReference type="InterPro" id="IPR011650">
    <property type="entry name" value="Peptidase_M20_dimer"/>
</dbReference>
<dbReference type="Gene3D" id="3.40.630.10">
    <property type="entry name" value="Zn peptidases"/>
    <property type="match status" value="1"/>
</dbReference>
<dbReference type="PANTHER" id="PTHR43808">
    <property type="entry name" value="ACETYLORNITHINE DEACETYLASE"/>
    <property type="match status" value="1"/>
</dbReference>
<dbReference type="SUPFAM" id="SSF53187">
    <property type="entry name" value="Zn-dependent exopeptidases"/>
    <property type="match status" value="1"/>
</dbReference>
<dbReference type="RefSeq" id="WP_161810860.1">
    <property type="nucleotide sequence ID" value="NZ_BLJN01000001.1"/>
</dbReference>
<feature type="chain" id="PRO_5032639864" evidence="6">
    <location>
        <begin position="27"/>
        <end position="437"/>
    </location>
</feature>
<keyword evidence="3" id="KW-0378">Hydrolase</keyword>
<dbReference type="GO" id="GO:0046872">
    <property type="term" value="F:metal ion binding"/>
    <property type="evidence" value="ECO:0007669"/>
    <property type="project" value="UniProtKB-KW"/>
</dbReference>